<dbReference type="Pfam" id="PF18884">
    <property type="entry name" value="TSP3_bac"/>
    <property type="match status" value="5"/>
</dbReference>
<dbReference type="Proteomes" id="UP001290861">
    <property type="component" value="Unassembled WGS sequence"/>
</dbReference>
<gene>
    <name evidence="6" type="ORF">P9H32_03645</name>
</gene>
<evidence type="ECO:0000256" key="4">
    <source>
        <dbReference type="ARBA" id="ARBA00022837"/>
    </source>
</evidence>
<feature type="non-terminal residue" evidence="6">
    <location>
        <position position="1"/>
    </location>
</feature>
<evidence type="ECO:0000313" key="7">
    <source>
        <dbReference type="Proteomes" id="UP001290861"/>
    </source>
</evidence>
<dbReference type="SUPFAM" id="SSF103647">
    <property type="entry name" value="TSP type-3 repeat"/>
    <property type="match status" value="1"/>
</dbReference>
<organism evidence="6 7">
    <name type="scientific">Pontiella agarivorans</name>
    <dbReference type="NCBI Taxonomy" id="3038953"/>
    <lineage>
        <taxon>Bacteria</taxon>
        <taxon>Pseudomonadati</taxon>
        <taxon>Kiritimatiellota</taxon>
        <taxon>Kiritimatiellia</taxon>
        <taxon>Kiritimatiellales</taxon>
        <taxon>Pontiellaceae</taxon>
        <taxon>Pontiella</taxon>
    </lineage>
</organism>
<dbReference type="InterPro" id="IPR053180">
    <property type="entry name" value="Ca-binding_acidic-repeat"/>
</dbReference>
<keyword evidence="7" id="KW-1185">Reference proteome</keyword>
<feature type="compositionally biased region" description="Acidic residues" evidence="5">
    <location>
        <begin position="44"/>
        <end position="54"/>
    </location>
</feature>
<protein>
    <submittedName>
        <fullName evidence="6">Uncharacterized protein</fullName>
    </submittedName>
</protein>
<evidence type="ECO:0000256" key="5">
    <source>
        <dbReference type="SAM" id="MobiDB-lite"/>
    </source>
</evidence>
<evidence type="ECO:0000256" key="3">
    <source>
        <dbReference type="ARBA" id="ARBA00022729"/>
    </source>
</evidence>
<keyword evidence="4" id="KW-0106">Calcium</keyword>
<dbReference type="InterPro" id="IPR059100">
    <property type="entry name" value="TSP3_bac"/>
</dbReference>
<dbReference type="Gene3D" id="4.10.1080.10">
    <property type="entry name" value="TSP type-3 repeat"/>
    <property type="match status" value="1"/>
</dbReference>
<proteinExistence type="predicted"/>
<dbReference type="InterPro" id="IPR028974">
    <property type="entry name" value="TSP_type-3_rpt"/>
</dbReference>
<evidence type="ECO:0000313" key="6">
    <source>
        <dbReference type="EMBL" id="MDZ8117709.1"/>
    </source>
</evidence>
<keyword evidence="2" id="KW-0964">Secreted</keyword>
<dbReference type="PANTHER" id="PTHR37467:SF1">
    <property type="entry name" value="EXPORTED CALCIUM-BINDING GLYCOPROTEIN"/>
    <property type="match status" value="1"/>
</dbReference>
<name>A0ABU5MU05_9BACT</name>
<evidence type="ECO:0000256" key="1">
    <source>
        <dbReference type="ARBA" id="ARBA00004613"/>
    </source>
</evidence>
<comment type="subcellular location">
    <subcellularLocation>
        <location evidence="1">Secreted</location>
    </subcellularLocation>
</comment>
<comment type="caution">
    <text evidence="6">The sequence shown here is derived from an EMBL/GenBank/DDBJ whole genome shotgun (WGS) entry which is preliminary data.</text>
</comment>
<dbReference type="EMBL" id="JARVCO010000003">
    <property type="protein sequence ID" value="MDZ8117709.1"/>
    <property type="molecule type" value="Genomic_DNA"/>
</dbReference>
<accession>A0ABU5MU05</accession>
<dbReference type="RefSeq" id="WP_322607512.1">
    <property type="nucleotide sequence ID" value="NZ_JARVCO010000003.1"/>
</dbReference>
<sequence length="191" mass="20672">GDGLVDGDEVTAGTDPLLSDSDGDGLSDGDEVHIYSTSPLNTDTDSDGLTDDLEVSSYGTNPNLVDSDYDGLSDRDEVTIHLTDPLHSDSDGDSFSDSLEITNGGDPLASDLWRVDYIRDNNEVYDLYPSNSVLDISIGQAGFSVSNNTAWLWLQLEQSSDLDSWMTAGDAVLWSIPVDSSNAFYRVRSHH</sequence>
<reference evidence="6 7" key="1">
    <citation type="journal article" date="2024" name="Appl. Environ. Microbiol.">
        <title>Pontiella agarivorans sp. nov., a novel marine anaerobic bacterium capable of degrading macroalgal polysaccharides and fixing nitrogen.</title>
        <authorList>
            <person name="Liu N."/>
            <person name="Kivenson V."/>
            <person name="Peng X."/>
            <person name="Cui Z."/>
            <person name="Lankiewicz T.S."/>
            <person name="Gosselin K.M."/>
            <person name="English C.J."/>
            <person name="Blair E.M."/>
            <person name="O'Malley M.A."/>
            <person name="Valentine D.L."/>
        </authorList>
    </citation>
    <scope>NUCLEOTIDE SEQUENCE [LARGE SCALE GENOMIC DNA]</scope>
    <source>
        <strain evidence="6 7">NLcol2</strain>
    </source>
</reference>
<evidence type="ECO:0000256" key="2">
    <source>
        <dbReference type="ARBA" id="ARBA00022525"/>
    </source>
</evidence>
<keyword evidence="3" id="KW-0732">Signal</keyword>
<feature type="region of interest" description="Disordered" evidence="5">
    <location>
        <begin position="1"/>
        <end position="71"/>
    </location>
</feature>
<dbReference type="PANTHER" id="PTHR37467">
    <property type="entry name" value="EXPORTED CALCIUM-BINDING GLYCOPROTEIN-RELATED"/>
    <property type="match status" value="1"/>
</dbReference>